<proteinExistence type="inferred from homology"/>
<accession>A0A1T4K4X7</accession>
<evidence type="ECO:0000256" key="5">
    <source>
        <dbReference type="ARBA" id="ARBA00022759"/>
    </source>
</evidence>
<comment type="subunit">
    <text evidence="9">Homodimer, forms a heterotetramer with a Cas1 homodimer.</text>
</comment>
<gene>
    <name evidence="9" type="primary">cas2</name>
    <name evidence="10" type="ORF">SAMN02745174_00306</name>
</gene>
<dbReference type="Pfam" id="PF09827">
    <property type="entry name" value="CRISPR_Cas2"/>
    <property type="match status" value="1"/>
</dbReference>
<feature type="binding site" evidence="9">
    <location>
        <position position="7"/>
    </location>
    <ligand>
        <name>Mg(2+)</name>
        <dbReference type="ChEBI" id="CHEBI:18420"/>
        <note>catalytic</note>
    </ligand>
</feature>
<dbReference type="STRING" id="180163.SAMN02745174_00306"/>
<evidence type="ECO:0000256" key="6">
    <source>
        <dbReference type="ARBA" id="ARBA00022801"/>
    </source>
</evidence>
<sequence length="95" mass="11425">MYLILYDICNDKTRQLLVKFLKNRGLYRLQKSVFAGDIKKNYIKEIIIESKKIIVEGEDSFIIIKVNKDIFKKMIWFGIDIDVEKYLKEKYIEVI</sequence>
<evidence type="ECO:0000313" key="11">
    <source>
        <dbReference type="Proteomes" id="UP000191153"/>
    </source>
</evidence>
<evidence type="ECO:0000313" key="10">
    <source>
        <dbReference type="EMBL" id="SJZ37484.1"/>
    </source>
</evidence>
<evidence type="ECO:0000256" key="8">
    <source>
        <dbReference type="ARBA" id="ARBA00023118"/>
    </source>
</evidence>
<dbReference type="GO" id="GO:0043571">
    <property type="term" value="P:maintenance of CRISPR repeat elements"/>
    <property type="evidence" value="ECO:0007669"/>
    <property type="project" value="UniProtKB-UniRule"/>
</dbReference>
<evidence type="ECO:0000256" key="1">
    <source>
        <dbReference type="ARBA" id="ARBA00001946"/>
    </source>
</evidence>
<keyword evidence="4 9" id="KW-0479">Metal-binding</keyword>
<dbReference type="OrthoDB" id="9798176at2"/>
<dbReference type="InterPro" id="IPR021127">
    <property type="entry name" value="CRISPR_associated_Cas2"/>
</dbReference>
<dbReference type="EC" id="3.1.-.-" evidence="9"/>
<comment type="cofactor">
    <cofactor evidence="1 9">
        <name>Mg(2+)</name>
        <dbReference type="ChEBI" id="CHEBI:18420"/>
    </cofactor>
</comment>
<evidence type="ECO:0000256" key="7">
    <source>
        <dbReference type="ARBA" id="ARBA00022842"/>
    </source>
</evidence>
<dbReference type="SUPFAM" id="SSF143430">
    <property type="entry name" value="TTP0101/SSO1404-like"/>
    <property type="match status" value="1"/>
</dbReference>
<dbReference type="PANTHER" id="PTHR34405:SF3">
    <property type="entry name" value="CRISPR-ASSOCIATED ENDORIBONUCLEASE CAS2 3"/>
    <property type="match status" value="1"/>
</dbReference>
<keyword evidence="3 9" id="KW-0540">Nuclease</keyword>
<dbReference type="HAMAP" id="MF_01471">
    <property type="entry name" value="Cas2"/>
    <property type="match status" value="1"/>
</dbReference>
<dbReference type="Proteomes" id="UP000191153">
    <property type="component" value="Unassembled WGS sequence"/>
</dbReference>
<dbReference type="InterPro" id="IPR019199">
    <property type="entry name" value="Virulence_VapD/CRISPR_Cas2"/>
</dbReference>
<dbReference type="RefSeq" id="WP_078692847.1">
    <property type="nucleotide sequence ID" value="NZ_FUWX01000004.1"/>
</dbReference>
<keyword evidence="6 9" id="KW-0378">Hydrolase</keyword>
<dbReference type="GO" id="GO:0051607">
    <property type="term" value="P:defense response to virus"/>
    <property type="evidence" value="ECO:0007669"/>
    <property type="project" value="UniProtKB-UniRule"/>
</dbReference>
<dbReference type="GO" id="GO:0004521">
    <property type="term" value="F:RNA endonuclease activity"/>
    <property type="evidence" value="ECO:0007669"/>
    <property type="project" value="InterPro"/>
</dbReference>
<dbReference type="GO" id="GO:0016787">
    <property type="term" value="F:hydrolase activity"/>
    <property type="evidence" value="ECO:0007669"/>
    <property type="project" value="UniProtKB-KW"/>
</dbReference>
<evidence type="ECO:0000256" key="3">
    <source>
        <dbReference type="ARBA" id="ARBA00022722"/>
    </source>
</evidence>
<dbReference type="AlphaFoldDB" id="A0A1T4K4X7"/>
<organism evidence="10 11">
    <name type="scientific">Cetobacterium ceti</name>
    <dbReference type="NCBI Taxonomy" id="180163"/>
    <lineage>
        <taxon>Bacteria</taxon>
        <taxon>Fusobacteriati</taxon>
        <taxon>Fusobacteriota</taxon>
        <taxon>Fusobacteriia</taxon>
        <taxon>Fusobacteriales</taxon>
        <taxon>Fusobacteriaceae</taxon>
        <taxon>Cetobacterium</taxon>
    </lineage>
</organism>
<evidence type="ECO:0000256" key="2">
    <source>
        <dbReference type="ARBA" id="ARBA00009959"/>
    </source>
</evidence>
<keyword evidence="11" id="KW-1185">Reference proteome</keyword>
<evidence type="ECO:0000256" key="4">
    <source>
        <dbReference type="ARBA" id="ARBA00022723"/>
    </source>
</evidence>
<name>A0A1T4K4X7_9FUSO</name>
<evidence type="ECO:0000256" key="9">
    <source>
        <dbReference type="HAMAP-Rule" id="MF_01471"/>
    </source>
</evidence>
<comment type="similarity">
    <text evidence="2 9">Belongs to the CRISPR-associated endoribonuclease Cas2 protein family.</text>
</comment>
<protein>
    <recommendedName>
        <fullName evidence="9">CRISPR-associated endoribonuclease Cas2</fullName>
        <ecNumber evidence="9">3.1.-.-</ecNumber>
    </recommendedName>
</protein>
<comment type="function">
    <text evidence="9">CRISPR (clustered regularly interspaced short palindromic repeat), is an adaptive immune system that provides protection against mobile genetic elements (viruses, transposable elements and conjugative plasmids). CRISPR clusters contain sequences complementary to antecedent mobile elements and target invading nucleic acids. CRISPR clusters are transcribed and processed into CRISPR RNA (crRNA). Functions as a ssRNA-specific endoribonuclease. Involved in the integration of spacer DNA into the CRISPR cassette.</text>
</comment>
<dbReference type="CDD" id="cd09725">
    <property type="entry name" value="Cas2_I_II_III"/>
    <property type="match status" value="1"/>
</dbReference>
<dbReference type="EMBL" id="FUWX01000004">
    <property type="protein sequence ID" value="SJZ37484.1"/>
    <property type="molecule type" value="Genomic_DNA"/>
</dbReference>
<keyword evidence="8 9" id="KW-0051">Antiviral defense</keyword>
<dbReference type="NCBIfam" id="TIGR01573">
    <property type="entry name" value="cas2"/>
    <property type="match status" value="1"/>
</dbReference>
<reference evidence="10 11" key="1">
    <citation type="submission" date="2017-02" db="EMBL/GenBank/DDBJ databases">
        <authorList>
            <person name="Peterson S.W."/>
        </authorList>
    </citation>
    <scope>NUCLEOTIDE SEQUENCE [LARGE SCALE GENOMIC DNA]</scope>
    <source>
        <strain evidence="10 11">ATCC 700028</strain>
    </source>
</reference>
<dbReference type="PANTHER" id="PTHR34405">
    <property type="entry name" value="CRISPR-ASSOCIATED ENDORIBONUCLEASE CAS2"/>
    <property type="match status" value="1"/>
</dbReference>
<keyword evidence="7 9" id="KW-0460">Magnesium</keyword>
<dbReference type="GO" id="GO:0046872">
    <property type="term" value="F:metal ion binding"/>
    <property type="evidence" value="ECO:0007669"/>
    <property type="project" value="UniProtKB-UniRule"/>
</dbReference>
<keyword evidence="5 9" id="KW-0255">Endonuclease</keyword>
<dbReference type="Gene3D" id="3.30.70.240">
    <property type="match status" value="1"/>
</dbReference>